<dbReference type="EMBL" id="JADFTS010000002">
    <property type="protein sequence ID" value="KAF9620380.1"/>
    <property type="molecule type" value="Genomic_DNA"/>
</dbReference>
<gene>
    <name evidence="4" type="ORF">IFM89_011753</name>
</gene>
<dbReference type="PROSITE" id="PS50011">
    <property type="entry name" value="PROTEIN_KINASE_DOM"/>
    <property type="match status" value="1"/>
</dbReference>
<evidence type="ECO:0000259" key="3">
    <source>
        <dbReference type="PROSITE" id="PS50011"/>
    </source>
</evidence>
<evidence type="ECO:0000256" key="2">
    <source>
        <dbReference type="ARBA" id="ARBA00022840"/>
    </source>
</evidence>
<reference evidence="4 5" key="1">
    <citation type="submission" date="2020-10" db="EMBL/GenBank/DDBJ databases">
        <title>The Coptis chinensis genome and diversification of protoberbering-type alkaloids.</title>
        <authorList>
            <person name="Wang B."/>
            <person name="Shu S."/>
            <person name="Song C."/>
            <person name="Liu Y."/>
        </authorList>
    </citation>
    <scope>NUCLEOTIDE SEQUENCE [LARGE SCALE GENOMIC DNA]</scope>
    <source>
        <strain evidence="4">HL-2020</strain>
        <tissue evidence="4">Leaf</tissue>
    </source>
</reference>
<dbReference type="GO" id="GO:0004672">
    <property type="term" value="F:protein kinase activity"/>
    <property type="evidence" value="ECO:0007669"/>
    <property type="project" value="InterPro"/>
</dbReference>
<evidence type="ECO:0000256" key="1">
    <source>
        <dbReference type="ARBA" id="ARBA00022741"/>
    </source>
</evidence>
<dbReference type="SUPFAM" id="SSF56112">
    <property type="entry name" value="Protein kinase-like (PK-like)"/>
    <property type="match status" value="1"/>
</dbReference>
<proteinExistence type="predicted"/>
<keyword evidence="2" id="KW-0067">ATP-binding</keyword>
<sequence length="144" mass="16302">MFPLCQKSIVEVAAGKSKVGLIDSGYKKLVFFRNATKYFDLEDLLRASAEVLGNGTFGTAYKVVLEIGNIVCMKRLKDVTIPEQEFREKIEVVGSMDHANLVPLRAYYYSRDEKLLVCDYMHMGSLSALLHSEQQSFLFCLSFI</sequence>
<feature type="domain" description="Protein kinase" evidence="3">
    <location>
        <begin position="46"/>
        <end position="144"/>
    </location>
</feature>
<dbReference type="PANTHER" id="PTHR48010:SF76">
    <property type="entry name" value="INACTIVE RECEPTOR KINASE RLK902-RELATED"/>
    <property type="match status" value="1"/>
</dbReference>
<organism evidence="4 5">
    <name type="scientific">Coptis chinensis</name>
    <dbReference type="NCBI Taxonomy" id="261450"/>
    <lineage>
        <taxon>Eukaryota</taxon>
        <taxon>Viridiplantae</taxon>
        <taxon>Streptophyta</taxon>
        <taxon>Embryophyta</taxon>
        <taxon>Tracheophyta</taxon>
        <taxon>Spermatophyta</taxon>
        <taxon>Magnoliopsida</taxon>
        <taxon>Ranunculales</taxon>
        <taxon>Ranunculaceae</taxon>
        <taxon>Coptidoideae</taxon>
        <taxon>Coptis</taxon>
    </lineage>
</organism>
<keyword evidence="1" id="KW-0547">Nucleotide-binding</keyword>
<dbReference type="GO" id="GO:0005524">
    <property type="term" value="F:ATP binding"/>
    <property type="evidence" value="ECO:0007669"/>
    <property type="project" value="UniProtKB-KW"/>
</dbReference>
<dbReference type="OrthoDB" id="913540at2759"/>
<dbReference type="InterPro" id="IPR011009">
    <property type="entry name" value="Kinase-like_dom_sf"/>
</dbReference>
<comment type="caution">
    <text evidence="4">The sequence shown here is derived from an EMBL/GenBank/DDBJ whole genome shotgun (WGS) entry which is preliminary data.</text>
</comment>
<dbReference type="Gene3D" id="3.30.200.20">
    <property type="entry name" value="Phosphorylase Kinase, domain 1"/>
    <property type="match status" value="1"/>
</dbReference>
<name>A0A835M5V6_9MAGN</name>
<evidence type="ECO:0000313" key="4">
    <source>
        <dbReference type="EMBL" id="KAF9620380.1"/>
    </source>
</evidence>
<dbReference type="Pfam" id="PF00069">
    <property type="entry name" value="Pkinase"/>
    <property type="match status" value="1"/>
</dbReference>
<keyword evidence="5" id="KW-1185">Reference proteome</keyword>
<dbReference type="InterPro" id="IPR000719">
    <property type="entry name" value="Prot_kinase_dom"/>
</dbReference>
<dbReference type="PANTHER" id="PTHR48010">
    <property type="entry name" value="OS05G0588300 PROTEIN"/>
    <property type="match status" value="1"/>
</dbReference>
<dbReference type="AlphaFoldDB" id="A0A835M5V6"/>
<accession>A0A835M5V6</accession>
<protein>
    <recommendedName>
        <fullName evidence="3">Protein kinase domain-containing protein</fullName>
    </recommendedName>
</protein>
<dbReference type="InterPro" id="IPR050994">
    <property type="entry name" value="At_inactive_RLKs"/>
</dbReference>
<dbReference type="FunFam" id="3.30.200.20:FF:000307">
    <property type="entry name" value="pollen receptor-like kinase 1"/>
    <property type="match status" value="1"/>
</dbReference>
<evidence type="ECO:0000313" key="5">
    <source>
        <dbReference type="Proteomes" id="UP000631114"/>
    </source>
</evidence>
<dbReference type="Proteomes" id="UP000631114">
    <property type="component" value="Unassembled WGS sequence"/>
</dbReference>